<protein>
    <submittedName>
        <fullName evidence="2">Arylalkylamine N-acetyltransferase 1-like</fullName>
    </submittedName>
</protein>
<sequence>MASKVFKNYLSKVAGLGSHCYRALQFHGSPLNLKNCCQQATHQYYTRLARTQDHEAIMNVMCDTYLKCEPSIVNIGLSGMELPTLNLMIRKGMKEGMTIVAVRGDDEAVIGAAVNTGSCPWNPDHLLRFAKCCQCGPIQDLLRFYAYVTATPQLWQKYCILKIFECTYVTVANEYQGNGIAKRLIQDSWYLARDCGYRYTAKVADGFRWECVWSLPFDEYKCNGEVIFKHIQEPHGRVDVYVDQVRFCKDYCRPHPTCNKRRKKNDRVWRLR</sequence>
<dbReference type="Proteomes" id="UP000829291">
    <property type="component" value="Chromosome 6"/>
</dbReference>
<name>A0ABM3GFJ9_NEOLC</name>
<proteinExistence type="predicted"/>
<keyword evidence="1" id="KW-1185">Reference proteome</keyword>
<dbReference type="Gene3D" id="3.40.630.30">
    <property type="match status" value="1"/>
</dbReference>
<dbReference type="RefSeq" id="XP_046599053.1">
    <property type="nucleotide sequence ID" value="XM_046743097.1"/>
</dbReference>
<accession>A0ABM3GFJ9</accession>
<dbReference type="InterPro" id="IPR016181">
    <property type="entry name" value="Acyl_CoA_acyltransferase"/>
</dbReference>
<dbReference type="GeneID" id="107219468"/>
<organism evidence="1 2">
    <name type="scientific">Neodiprion lecontei</name>
    <name type="common">Redheaded pine sawfly</name>
    <dbReference type="NCBI Taxonomy" id="441921"/>
    <lineage>
        <taxon>Eukaryota</taxon>
        <taxon>Metazoa</taxon>
        <taxon>Ecdysozoa</taxon>
        <taxon>Arthropoda</taxon>
        <taxon>Hexapoda</taxon>
        <taxon>Insecta</taxon>
        <taxon>Pterygota</taxon>
        <taxon>Neoptera</taxon>
        <taxon>Endopterygota</taxon>
        <taxon>Hymenoptera</taxon>
        <taxon>Tenthredinoidea</taxon>
        <taxon>Diprionidae</taxon>
        <taxon>Diprioninae</taxon>
        <taxon>Neodiprion</taxon>
    </lineage>
</organism>
<evidence type="ECO:0000313" key="2">
    <source>
        <dbReference type="RefSeq" id="XP_046599053.1"/>
    </source>
</evidence>
<dbReference type="SUPFAM" id="SSF55729">
    <property type="entry name" value="Acyl-CoA N-acyltransferases (Nat)"/>
    <property type="match status" value="1"/>
</dbReference>
<evidence type="ECO:0000313" key="1">
    <source>
        <dbReference type="Proteomes" id="UP000829291"/>
    </source>
</evidence>
<gene>
    <name evidence="2" type="primary">LOC107219468</name>
</gene>
<reference evidence="2" key="1">
    <citation type="submission" date="2025-08" db="UniProtKB">
        <authorList>
            <consortium name="RefSeq"/>
        </authorList>
    </citation>
    <scope>IDENTIFICATION</scope>
    <source>
        <tissue evidence="2">Thorax and Abdomen</tissue>
    </source>
</reference>